<dbReference type="FunFam" id="3.30.260.10:FF:000025">
    <property type="entry name" value="Chaperonin containing TCP1 subunit 2"/>
    <property type="match status" value="1"/>
</dbReference>
<dbReference type="NCBIfam" id="NF041083">
    <property type="entry name" value="thermosome_beta"/>
    <property type="match status" value="1"/>
</dbReference>
<dbReference type="PANTHER" id="PTHR11353">
    <property type="entry name" value="CHAPERONIN"/>
    <property type="match status" value="1"/>
</dbReference>
<evidence type="ECO:0000256" key="7">
    <source>
        <dbReference type="ARBA" id="ARBA00023186"/>
    </source>
</evidence>
<dbReference type="PROSITE" id="PS00995">
    <property type="entry name" value="TCP1_3"/>
    <property type="match status" value="1"/>
</dbReference>
<dbReference type="InterPro" id="IPR053374">
    <property type="entry name" value="TCP-1_chaperonin"/>
</dbReference>
<comment type="subcellular location">
    <subcellularLocation>
        <location evidence="1">Cytoplasm</location>
    </subcellularLocation>
</comment>
<evidence type="ECO:0000256" key="2">
    <source>
        <dbReference type="ARBA" id="ARBA00008020"/>
    </source>
</evidence>
<evidence type="ECO:0000313" key="11">
    <source>
        <dbReference type="Proteomes" id="UP000276215"/>
    </source>
</evidence>
<evidence type="ECO:0000256" key="4">
    <source>
        <dbReference type="ARBA" id="ARBA00022490"/>
    </source>
</evidence>
<evidence type="ECO:0000256" key="9">
    <source>
        <dbReference type="RuleBase" id="RU004187"/>
    </source>
</evidence>
<dbReference type="InterPro" id="IPR027410">
    <property type="entry name" value="TCP-1-like_intermed_sf"/>
</dbReference>
<name>A0A3N4JAG6_9PEZI</name>
<keyword evidence="7 9" id="KW-0143">Chaperone</keyword>
<dbReference type="Gene3D" id="3.50.7.10">
    <property type="entry name" value="GroEL"/>
    <property type="match status" value="1"/>
</dbReference>
<dbReference type="EMBL" id="ML120444">
    <property type="protein sequence ID" value="RPA93988.1"/>
    <property type="molecule type" value="Genomic_DNA"/>
</dbReference>
<comment type="subunit">
    <text evidence="3">Heterooligomeric complex of about 850 to 900 kDa that forms two stacked rings, 12 to 16 nm in diameter.</text>
</comment>
<organism evidence="10 11">
    <name type="scientific">Choiromyces venosus 120613-1</name>
    <dbReference type="NCBI Taxonomy" id="1336337"/>
    <lineage>
        <taxon>Eukaryota</taxon>
        <taxon>Fungi</taxon>
        <taxon>Dikarya</taxon>
        <taxon>Ascomycota</taxon>
        <taxon>Pezizomycotina</taxon>
        <taxon>Pezizomycetes</taxon>
        <taxon>Pezizales</taxon>
        <taxon>Tuberaceae</taxon>
        <taxon>Choiromyces</taxon>
    </lineage>
</organism>
<accession>A0A3N4JAG6</accession>
<keyword evidence="5 9" id="KW-0547">Nucleotide-binding</keyword>
<evidence type="ECO:0000256" key="3">
    <source>
        <dbReference type="ARBA" id="ARBA00011531"/>
    </source>
</evidence>
<evidence type="ECO:0000313" key="10">
    <source>
        <dbReference type="EMBL" id="RPA93988.1"/>
    </source>
</evidence>
<dbReference type="GO" id="GO:0051082">
    <property type="term" value="F:unfolded protein binding"/>
    <property type="evidence" value="ECO:0007669"/>
    <property type="project" value="InterPro"/>
</dbReference>
<proteinExistence type="inferred from homology"/>
<dbReference type="PRINTS" id="PR00304">
    <property type="entry name" value="TCOMPLEXTCP1"/>
</dbReference>
<dbReference type="Pfam" id="PF00118">
    <property type="entry name" value="Cpn60_TCP1"/>
    <property type="match status" value="1"/>
</dbReference>
<dbReference type="SUPFAM" id="SSF54849">
    <property type="entry name" value="GroEL-intermediate domain like"/>
    <property type="match status" value="1"/>
</dbReference>
<dbReference type="Gene3D" id="1.10.560.10">
    <property type="entry name" value="GroEL-like equatorial domain"/>
    <property type="match status" value="1"/>
</dbReference>
<dbReference type="Proteomes" id="UP000276215">
    <property type="component" value="Unassembled WGS sequence"/>
</dbReference>
<keyword evidence="6 9" id="KW-0067">ATP-binding</keyword>
<evidence type="ECO:0000256" key="5">
    <source>
        <dbReference type="ARBA" id="ARBA00022741"/>
    </source>
</evidence>
<dbReference type="SUPFAM" id="SSF52029">
    <property type="entry name" value="GroEL apical domain-like"/>
    <property type="match status" value="1"/>
</dbReference>
<dbReference type="SUPFAM" id="SSF48592">
    <property type="entry name" value="GroEL equatorial domain-like"/>
    <property type="match status" value="1"/>
</dbReference>
<dbReference type="GO" id="GO:0140662">
    <property type="term" value="F:ATP-dependent protein folding chaperone"/>
    <property type="evidence" value="ECO:0007669"/>
    <property type="project" value="InterPro"/>
</dbReference>
<dbReference type="GO" id="GO:0016887">
    <property type="term" value="F:ATP hydrolysis activity"/>
    <property type="evidence" value="ECO:0007669"/>
    <property type="project" value="InterPro"/>
</dbReference>
<dbReference type="PROSITE" id="PS00751">
    <property type="entry name" value="TCP1_2"/>
    <property type="match status" value="1"/>
</dbReference>
<dbReference type="OrthoDB" id="10248520at2759"/>
<reference evidence="10 11" key="1">
    <citation type="journal article" date="2018" name="Nat. Ecol. Evol.">
        <title>Pezizomycetes genomes reveal the molecular basis of ectomycorrhizal truffle lifestyle.</title>
        <authorList>
            <person name="Murat C."/>
            <person name="Payen T."/>
            <person name="Noel B."/>
            <person name="Kuo A."/>
            <person name="Morin E."/>
            <person name="Chen J."/>
            <person name="Kohler A."/>
            <person name="Krizsan K."/>
            <person name="Balestrini R."/>
            <person name="Da Silva C."/>
            <person name="Montanini B."/>
            <person name="Hainaut M."/>
            <person name="Levati E."/>
            <person name="Barry K.W."/>
            <person name="Belfiori B."/>
            <person name="Cichocki N."/>
            <person name="Clum A."/>
            <person name="Dockter R.B."/>
            <person name="Fauchery L."/>
            <person name="Guy J."/>
            <person name="Iotti M."/>
            <person name="Le Tacon F."/>
            <person name="Lindquist E.A."/>
            <person name="Lipzen A."/>
            <person name="Malagnac F."/>
            <person name="Mello A."/>
            <person name="Molinier V."/>
            <person name="Miyauchi S."/>
            <person name="Poulain J."/>
            <person name="Riccioni C."/>
            <person name="Rubini A."/>
            <person name="Sitrit Y."/>
            <person name="Splivallo R."/>
            <person name="Traeger S."/>
            <person name="Wang M."/>
            <person name="Zifcakova L."/>
            <person name="Wipf D."/>
            <person name="Zambonelli A."/>
            <person name="Paolocci F."/>
            <person name="Nowrousian M."/>
            <person name="Ottonello S."/>
            <person name="Baldrian P."/>
            <person name="Spatafora J.W."/>
            <person name="Henrissat B."/>
            <person name="Nagy L.G."/>
            <person name="Aury J.M."/>
            <person name="Wincker P."/>
            <person name="Grigoriev I.V."/>
            <person name="Bonfante P."/>
            <person name="Martin F.M."/>
        </authorList>
    </citation>
    <scope>NUCLEOTIDE SEQUENCE [LARGE SCALE GENOMIC DNA]</scope>
    <source>
        <strain evidence="10 11">120613-1</strain>
    </source>
</reference>
<dbReference type="PROSITE" id="PS00750">
    <property type="entry name" value="TCP1_1"/>
    <property type="match status" value="1"/>
</dbReference>
<evidence type="ECO:0000256" key="8">
    <source>
        <dbReference type="ARBA" id="ARBA00033237"/>
    </source>
</evidence>
<evidence type="ECO:0000256" key="1">
    <source>
        <dbReference type="ARBA" id="ARBA00004496"/>
    </source>
</evidence>
<dbReference type="GO" id="GO:0005832">
    <property type="term" value="C:chaperonin-containing T-complex"/>
    <property type="evidence" value="ECO:0007669"/>
    <property type="project" value="InterPro"/>
</dbReference>
<sequence>MSNPTQIFGEDVTEERGENARLSAFVGAIAVGDLVKTTLGPKGMDKILQSASTGEIMVTNDGATILKSIALDNAAAKVLVNISKVQDDEVGDGTTSVAVLAAELLREAEKLIDQKIHPQTIIDGYRIASAAALGALKRSAVDNGDNAEKFREDLLSIARTTLSSKVLSQDKEHFSKLAADAVLRLKGSTNLNNIQIIKKAGGKLSDSYLDEGFILDKKIGINQPKKLENAKILVANTAMDTDKVKIFGARVKVDSTGKLAELEKAERDKMKAKVERIKAHGINCFVNRQLIYNWPEQLFADAGIMSIEHADFDGIERLALVTGGEITSTFDHPDAVKLGQCDLIEEVIIGEDTLIKFSGVAAGEACTVVLRGATEQLLDEAERSLHDALSVLSQTVIETRTVLGGGCSEMLMSKAVENAAHNTPGKKALAIEAFARALRQLPTILADNAGFDSSELVSKLRAAIHNGMSSSGLDLYHPGGRIGDMRELGVIESYKLKRAVVSSASEATEMLLRVDSIIRAKPRARDRY</sequence>
<dbReference type="Gene3D" id="3.30.260.10">
    <property type="entry name" value="TCP-1-like chaperonin intermediate domain"/>
    <property type="match status" value="1"/>
</dbReference>
<dbReference type="InterPro" id="IPR012716">
    <property type="entry name" value="Chap_CCT_beta"/>
</dbReference>
<dbReference type="NCBIfam" id="TIGR02341">
    <property type="entry name" value="chap_CCT_beta"/>
    <property type="match status" value="1"/>
</dbReference>
<dbReference type="InterPro" id="IPR017998">
    <property type="entry name" value="Chaperone_TCP-1"/>
</dbReference>
<gene>
    <name evidence="10" type="ORF">L873DRAFT_1815127</name>
</gene>
<dbReference type="STRING" id="1336337.A0A3N4JAG6"/>
<comment type="similarity">
    <text evidence="2 9">Belongs to the TCP-1 chaperonin family.</text>
</comment>
<dbReference type="InterPro" id="IPR027409">
    <property type="entry name" value="GroEL-like_apical_dom_sf"/>
</dbReference>
<dbReference type="CDD" id="cd03336">
    <property type="entry name" value="TCP1_beta"/>
    <property type="match status" value="1"/>
</dbReference>
<protein>
    <recommendedName>
        <fullName evidence="8">CCT-beta</fullName>
    </recommendedName>
</protein>
<keyword evidence="11" id="KW-1185">Reference proteome</keyword>
<evidence type="ECO:0000256" key="6">
    <source>
        <dbReference type="ARBA" id="ARBA00022840"/>
    </source>
</evidence>
<dbReference type="FunFam" id="3.50.7.10:FF:000002">
    <property type="entry name" value="T-complex protein 1 subunit beta"/>
    <property type="match status" value="1"/>
</dbReference>
<dbReference type="InterPro" id="IPR027413">
    <property type="entry name" value="GROEL-like_equatorial_sf"/>
</dbReference>
<dbReference type="AlphaFoldDB" id="A0A3N4JAG6"/>
<dbReference type="FunFam" id="1.10.560.10:FF:000017">
    <property type="entry name" value="T-complex protein 1 subunit eta"/>
    <property type="match status" value="1"/>
</dbReference>
<dbReference type="InterPro" id="IPR002423">
    <property type="entry name" value="Cpn60/GroEL/TCP-1"/>
</dbReference>
<keyword evidence="4" id="KW-0963">Cytoplasm</keyword>
<dbReference type="InterPro" id="IPR002194">
    <property type="entry name" value="Chaperonin_TCP-1_CS"/>
</dbReference>
<dbReference type="GO" id="GO:0005524">
    <property type="term" value="F:ATP binding"/>
    <property type="evidence" value="ECO:0007669"/>
    <property type="project" value="UniProtKB-KW"/>
</dbReference>